<evidence type="ECO:0000313" key="2">
    <source>
        <dbReference type="Proteomes" id="UP000195991"/>
    </source>
</evidence>
<sequence>MISVMNFDDVINILLDFLPKKELHCDLCQRKHYLKHGEIRGSTKIHNGPYCPWCGNKNGGKKEKNFKPVFSN</sequence>
<organism evidence="1 2">
    <name type="scientific">Bacillus thuringiensis</name>
    <dbReference type="NCBI Taxonomy" id="1428"/>
    <lineage>
        <taxon>Bacteria</taxon>
        <taxon>Bacillati</taxon>
        <taxon>Bacillota</taxon>
        <taxon>Bacilli</taxon>
        <taxon>Bacillales</taxon>
        <taxon>Bacillaceae</taxon>
        <taxon>Bacillus</taxon>
        <taxon>Bacillus cereus group</taxon>
    </lineage>
</organism>
<dbReference type="AlphaFoldDB" id="A0A1C4GMT7"/>
<evidence type="ECO:0000313" key="1">
    <source>
        <dbReference type="EMBL" id="SCC69529.1"/>
    </source>
</evidence>
<proteinExistence type="predicted"/>
<dbReference type="EMBL" id="FMBI01000062">
    <property type="protein sequence ID" value="SCC69529.1"/>
    <property type="molecule type" value="Genomic_DNA"/>
</dbReference>
<name>A0A1C4GMT7_BACTU</name>
<gene>
    <name evidence="1" type="ORF">BTT61001_06265</name>
</gene>
<reference evidence="1 2" key="1">
    <citation type="submission" date="2016-08" db="EMBL/GenBank/DDBJ databases">
        <authorList>
            <person name="Seilhamer J.J."/>
        </authorList>
    </citation>
    <scope>NUCLEOTIDE SEQUENCE [LARGE SCALE GENOMIC DNA]</scope>
    <source>
        <strain evidence="1 2">IEBC_T61001</strain>
    </source>
</reference>
<accession>A0A1C4GMT7</accession>
<dbReference type="Proteomes" id="UP000195991">
    <property type="component" value="Unassembled WGS sequence"/>
</dbReference>
<protein>
    <submittedName>
        <fullName evidence="1">Uncharacterized protein</fullName>
    </submittedName>
</protein>